<dbReference type="InterPro" id="IPR049069">
    <property type="entry name" value="MRB1590-like_C"/>
</dbReference>
<dbReference type="PANTHER" id="PTHR38149:SF1">
    <property type="entry name" value="ATPASE"/>
    <property type="match status" value="1"/>
</dbReference>
<dbReference type="STRING" id="155865.SAMN05216515_11053"/>
<dbReference type="Proteomes" id="UP000198817">
    <property type="component" value="Unassembled WGS sequence"/>
</dbReference>
<evidence type="ECO:0000313" key="6">
    <source>
        <dbReference type="Proteomes" id="UP000198817"/>
    </source>
</evidence>
<dbReference type="SUPFAM" id="SSF52540">
    <property type="entry name" value="P-loop containing nucleoside triphosphate hydrolases"/>
    <property type="match status" value="1"/>
</dbReference>
<dbReference type="Pfam" id="PF20446">
    <property type="entry name" value="ABC_N"/>
    <property type="match status" value="1"/>
</dbReference>
<name>A0A1I7GUI1_9FIRM</name>
<dbReference type="InterPro" id="IPR019195">
    <property type="entry name" value="ABC_ATPase_put"/>
</dbReference>
<dbReference type="OrthoDB" id="9809999at2"/>
<dbReference type="RefSeq" id="WP_090470993.1">
    <property type="nucleotide sequence ID" value="NZ_FOWF01000010.1"/>
</dbReference>
<dbReference type="EMBL" id="FPBT01000009">
    <property type="protein sequence ID" value="SFU52069.1"/>
    <property type="molecule type" value="Genomic_DNA"/>
</dbReference>
<reference evidence="5 6" key="1">
    <citation type="submission" date="2016-10" db="EMBL/GenBank/DDBJ databases">
        <authorList>
            <person name="de Groot N.N."/>
        </authorList>
    </citation>
    <scope>NUCLEOTIDE SEQUENCE [LARGE SCALE GENOMIC DNA]</scope>
    <source>
        <strain evidence="5 6">KHGC13</strain>
    </source>
</reference>
<feature type="region of interest" description="Disordered" evidence="1">
    <location>
        <begin position="448"/>
        <end position="493"/>
    </location>
</feature>
<feature type="domain" description="ATPase of the ABC class C-terminal" evidence="2">
    <location>
        <begin position="184"/>
        <end position="451"/>
    </location>
</feature>
<keyword evidence="6" id="KW-1185">Reference proteome</keyword>
<dbReference type="InterPro" id="IPR027417">
    <property type="entry name" value="P-loop_NTPase"/>
</dbReference>
<organism evidence="5 6">
    <name type="scientific">Eubacterium pyruvativorans</name>
    <dbReference type="NCBI Taxonomy" id="155865"/>
    <lineage>
        <taxon>Bacteria</taxon>
        <taxon>Bacillati</taxon>
        <taxon>Bacillota</taxon>
        <taxon>Clostridia</taxon>
        <taxon>Eubacteriales</taxon>
        <taxon>Eubacteriaceae</taxon>
        <taxon>Eubacterium</taxon>
    </lineage>
</organism>
<feature type="domain" description="ATPase of the ABC class N-terminal" evidence="3">
    <location>
        <begin position="17"/>
        <end position="178"/>
    </location>
</feature>
<accession>A0A1I7GUI1</accession>
<dbReference type="Pfam" id="PF09818">
    <property type="entry name" value="ABC_ATPase"/>
    <property type="match status" value="1"/>
</dbReference>
<sequence length="587" mass="64483">MENRSYGNRGRREETSEDLRQKLRRIDHRGYPAYKDLRGQYDFGGYRLFIDHVQGDPFAAPSHVSVHLSGRQAGFPGEWLEQDCRRIALQDELLRRFGRAIGKYSRQAGGSGKSGVLSCSRPGQEILERSACQFDPKSGALTVRFLVGFPAAGRTVLAGELEKILFNWLPACVEEALLFSRLPAEKLKAVCDLADDQEALRNEVRRTGLVAFVADGSVLPRESGISQRPMKNAVPFRSPEEDRVTFKLPHRGTVTGMGIPAGITLIIGGGYHGKSTLLNALERGIYNHIAGDGREFIVTDRTAVKIRAEDGRCVNRDDISLFIRSLPNGKSTADFSTEDASGSTSQAASCVEAIAAGAGCLLMDEDTCATNFMVRDSLMQRIVSPEEEPIIPYLSRMRALGAEGVSTVLVAGSSGDFFRVADRVIQMNQYVPRDVTKKVREILSENGVEAETGEPECGKDRSVRESGTRRCPQAGPEFRGRNGRGPKSKVLGPDGFMIGRGTVDLRGVEQIADSEQLESLCRELIRAAEHGMDGRTPVKRLAEEMESEIRKTLRSAAGDRPVPGNLAEIRSLEIAAAVDRCRMLRWK</sequence>
<feature type="domain" description="MRB1590-like C-terminal" evidence="4">
    <location>
        <begin position="489"/>
        <end position="586"/>
    </location>
</feature>
<protein>
    <submittedName>
        <fullName evidence="5">Predicted ATPase of the ABC class</fullName>
    </submittedName>
</protein>
<evidence type="ECO:0000259" key="3">
    <source>
        <dbReference type="Pfam" id="PF20446"/>
    </source>
</evidence>
<evidence type="ECO:0000259" key="2">
    <source>
        <dbReference type="Pfam" id="PF09818"/>
    </source>
</evidence>
<evidence type="ECO:0000259" key="4">
    <source>
        <dbReference type="Pfam" id="PF21117"/>
    </source>
</evidence>
<dbReference type="Gene3D" id="3.40.50.300">
    <property type="entry name" value="P-loop containing nucleotide triphosphate hydrolases"/>
    <property type="match status" value="1"/>
</dbReference>
<dbReference type="InterPro" id="IPR046834">
    <property type="entry name" value="ABC_ATPase_C"/>
</dbReference>
<proteinExistence type="predicted"/>
<evidence type="ECO:0000256" key="1">
    <source>
        <dbReference type="SAM" id="MobiDB-lite"/>
    </source>
</evidence>
<gene>
    <name evidence="5" type="ORF">SAMN05216508_10953</name>
</gene>
<evidence type="ECO:0000313" key="5">
    <source>
        <dbReference type="EMBL" id="SFU52069.1"/>
    </source>
</evidence>
<dbReference type="InterPro" id="IPR046833">
    <property type="entry name" value="ABC_N"/>
</dbReference>
<dbReference type="AlphaFoldDB" id="A0A1I7GUI1"/>
<dbReference type="PANTHER" id="PTHR38149">
    <property type="entry name" value="ATPASE"/>
    <property type="match status" value="1"/>
</dbReference>
<feature type="compositionally biased region" description="Basic and acidic residues" evidence="1">
    <location>
        <begin position="456"/>
        <end position="468"/>
    </location>
</feature>
<dbReference type="Pfam" id="PF21117">
    <property type="entry name" value="MRB1590_C"/>
    <property type="match status" value="1"/>
</dbReference>